<gene>
    <name evidence="5" type="ORF">COC19_07105</name>
</gene>
<evidence type="ECO:0000259" key="4">
    <source>
        <dbReference type="Pfam" id="PF21302"/>
    </source>
</evidence>
<feature type="binding site" evidence="1">
    <location>
        <position position="7"/>
    </location>
    <ligand>
        <name>Zn(2+)</name>
        <dbReference type="ChEBI" id="CHEBI:29105"/>
    </ligand>
</feature>
<evidence type="ECO:0000256" key="1">
    <source>
        <dbReference type="PIRSR" id="PIRSR018249-1"/>
    </source>
</evidence>
<dbReference type="AlphaFoldDB" id="A0A2A4MHN8"/>
<dbReference type="GO" id="GO:0008757">
    <property type="term" value="F:S-adenosylmethionine-dependent methyltransferase activity"/>
    <property type="evidence" value="ECO:0007669"/>
    <property type="project" value="InterPro"/>
</dbReference>
<evidence type="ECO:0000313" key="5">
    <source>
        <dbReference type="EMBL" id="PCH59402.1"/>
    </source>
</evidence>
<feature type="binding site" evidence="1">
    <location>
        <position position="22"/>
    </location>
    <ligand>
        <name>Zn(2+)</name>
        <dbReference type="ChEBI" id="CHEBI:29105"/>
    </ligand>
</feature>
<keyword evidence="5" id="KW-0489">Methyltransferase</keyword>
<dbReference type="SUPFAM" id="SSF53335">
    <property type="entry name" value="S-adenosyl-L-methionine-dependent methyltransferases"/>
    <property type="match status" value="1"/>
</dbReference>
<keyword evidence="1" id="KW-0479">Metal-binding</keyword>
<keyword evidence="1" id="KW-0862">Zinc</keyword>
<feature type="binding site" evidence="2">
    <location>
        <position position="193"/>
    </location>
    <ligand>
        <name>S-adenosyl-L-methionine</name>
        <dbReference type="ChEBI" id="CHEBI:59789"/>
    </ligand>
</feature>
<dbReference type="InterPro" id="IPR016718">
    <property type="entry name" value="rRNA_m1G-MeTrfase_A_prd"/>
</dbReference>
<dbReference type="Proteomes" id="UP000218172">
    <property type="component" value="Unassembled WGS sequence"/>
</dbReference>
<dbReference type="GO" id="GO:0032259">
    <property type="term" value="P:methylation"/>
    <property type="evidence" value="ECO:0007669"/>
    <property type="project" value="UniProtKB-KW"/>
</dbReference>
<feature type="binding site" evidence="2">
    <location>
        <position position="68"/>
    </location>
    <ligand>
        <name>S-adenosyl-L-methionine</name>
        <dbReference type="ChEBI" id="CHEBI:59789"/>
    </ligand>
</feature>
<dbReference type="InterPro" id="IPR013216">
    <property type="entry name" value="Methyltransf_11"/>
</dbReference>
<sequence length="281" mass="31558">MWICPACQQPLVLLEHQSSWQCENKHSYDVAKQGYVNLLLANHKSSKSPGDSKLMINARNAFLGKGYYRPLVDALAAIVGEFIKSISPSPNSFNLFDAGCGEGYYLRQLNQSLKDGKFVVNYAGSDISKAAISLAARQSQEGQYAVASNFNLPLADNSQQVFLQIFTPVSEAQVHRVLSSEGLWLQVTPGAKHLQELKQQLYDTPQEHQLDDKLADGFKLGFHREVNFKIHLEDFESREQLLKMTPFYWVADKQQIAAVLAELETLSVSFHIRGLRKSAMH</sequence>
<organism evidence="5 6">
    <name type="scientific">SAR86 cluster bacterium</name>
    <dbReference type="NCBI Taxonomy" id="2030880"/>
    <lineage>
        <taxon>Bacteria</taxon>
        <taxon>Pseudomonadati</taxon>
        <taxon>Pseudomonadota</taxon>
        <taxon>Gammaproteobacteria</taxon>
        <taxon>SAR86 cluster</taxon>
    </lineage>
</organism>
<dbReference type="Pfam" id="PF08241">
    <property type="entry name" value="Methyltransf_11"/>
    <property type="match status" value="1"/>
</dbReference>
<feature type="domain" description="23S rRNA (guanine(745)-N(1))-methyltransferase N-terminal" evidence="4">
    <location>
        <begin position="3"/>
        <end position="47"/>
    </location>
</feature>
<dbReference type="Pfam" id="PF21302">
    <property type="entry name" value="Zn_ribbon_RlmA"/>
    <property type="match status" value="1"/>
</dbReference>
<name>A0A2A4MHN8_9GAMM</name>
<comment type="caution">
    <text evidence="5">The sequence shown here is derived from an EMBL/GenBank/DDBJ whole genome shotgun (WGS) entry which is preliminary data.</text>
</comment>
<evidence type="ECO:0000313" key="6">
    <source>
        <dbReference type="Proteomes" id="UP000218172"/>
    </source>
</evidence>
<evidence type="ECO:0000259" key="3">
    <source>
        <dbReference type="Pfam" id="PF08241"/>
    </source>
</evidence>
<dbReference type="GO" id="GO:0046872">
    <property type="term" value="F:metal ion binding"/>
    <property type="evidence" value="ECO:0007669"/>
    <property type="project" value="UniProtKB-KW"/>
</dbReference>
<dbReference type="PIRSF" id="PIRSF018249">
    <property type="entry name" value="MyrA_prd"/>
    <property type="match status" value="1"/>
</dbReference>
<dbReference type="Gene3D" id="3.40.50.150">
    <property type="entry name" value="Vaccinia Virus protein VP39"/>
    <property type="match status" value="1"/>
</dbReference>
<feature type="binding site" evidence="1">
    <location>
        <position position="26"/>
    </location>
    <ligand>
        <name>Zn(2+)</name>
        <dbReference type="ChEBI" id="CHEBI:29105"/>
    </ligand>
</feature>
<protein>
    <submittedName>
        <fullName evidence="5">rRNA (Guanine-N1)-methyltransferase</fullName>
    </submittedName>
</protein>
<dbReference type="InterPro" id="IPR048647">
    <property type="entry name" value="RlmA_N"/>
</dbReference>
<dbReference type="EMBL" id="NVQR01000120">
    <property type="protein sequence ID" value="PCH59402.1"/>
    <property type="molecule type" value="Genomic_DNA"/>
</dbReference>
<feature type="binding site" evidence="1">
    <location>
        <position position="4"/>
    </location>
    <ligand>
        <name>Zn(2+)</name>
        <dbReference type="ChEBI" id="CHEBI:29105"/>
    </ligand>
</feature>
<evidence type="ECO:0000256" key="2">
    <source>
        <dbReference type="PIRSR" id="PIRSR018249-2"/>
    </source>
</evidence>
<accession>A0A2A4MHN8</accession>
<reference evidence="6" key="1">
    <citation type="submission" date="2017-08" db="EMBL/GenBank/DDBJ databases">
        <title>A dynamic microbial community with high functional redundancy inhabits the cold, oxic subseafloor aquifer.</title>
        <authorList>
            <person name="Tully B.J."/>
            <person name="Wheat C.G."/>
            <person name="Glazer B.T."/>
            <person name="Huber J.A."/>
        </authorList>
    </citation>
    <scope>NUCLEOTIDE SEQUENCE [LARGE SCALE GENOMIC DNA]</scope>
</reference>
<proteinExistence type="predicted"/>
<keyword evidence="2" id="KW-0949">S-adenosyl-L-methionine</keyword>
<keyword evidence="5" id="KW-0808">Transferase</keyword>
<feature type="binding site" evidence="2">
    <location>
        <begin position="102"/>
        <end position="103"/>
    </location>
    <ligand>
        <name>S-adenosyl-L-methionine</name>
        <dbReference type="ChEBI" id="CHEBI:59789"/>
    </ligand>
</feature>
<feature type="domain" description="Methyltransferase type 11" evidence="3">
    <location>
        <begin position="97"/>
        <end position="163"/>
    </location>
</feature>
<dbReference type="InterPro" id="IPR029063">
    <property type="entry name" value="SAM-dependent_MTases_sf"/>
</dbReference>